<feature type="region of interest" description="Disordered" evidence="1">
    <location>
        <begin position="1"/>
        <end position="26"/>
    </location>
</feature>
<dbReference type="AlphaFoldDB" id="A0A8J4BRG6"/>
<keyword evidence="4" id="KW-1185">Reference proteome</keyword>
<sequence length="170" mass="19143">SCATCQRTKPSTQTPPGLLQPLPTPNRPWTHVSIDFITDLPPSKALDGRTYTAIFPCVDLFTKQAHFSPTTKSISARDTALLFLSTVYRLHGLPTTIISDRDPRFIADVWQTFWTHLGTSLNISSAYHPQTDGQTERTHRTIEQILRAYVQPMQDNWAAYLPIAEAAYNN</sequence>
<dbReference type="SUPFAM" id="SSF53098">
    <property type="entry name" value="Ribonuclease H-like"/>
    <property type="match status" value="1"/>
</dbReference>
<evidence type="ECO:0000259" key="2">
    <source>
        <dbReference type="PROSITE" id="PS50994"/>
    </source>
</evidence>
<comment type="caution">
    <text evidence="3">The sequence shown here is derived from an EMBL/GenBank/DDBJ whole genome shotgun (WGS) entry which is preliminary data.</text>
</comment>
<dbReference type="EMBL" id="BNCO01000061">
    <property type="protein sequence ID" value="GIL63878.1"/>
    <property type="molecule type" value="Genomic_DNA"/>
</dbReference>
<reference evidence="3" key="1">
    <citation type="journal article" date="2021" name="Proc. Natl. Acad. Sci. U.S.A.">
        <title>Three genomes in the algal genus Volvox reveal the fate of a haploid sex-determining region after a transition to homothallism.</title>
        <authorList>
            <person name="Yamamoto K."/>
            <person name="Hamaji T."/>
            <person name="Kawai-Toyooka H."/>
            <person name="Matsuzaki R."/>
            <person name="Takahashi F."/>
            <person name="Nishimura Y."/>
            <person name="Kawachi M."/>
            <person name="Noguchi H."/>
            <person name="Minakuchi Y."/>
            <person name="Umen J.G."/>
            <person name="Toyoda A."/>
            <person name="Nozaki H."/>
        </authorList>
    </citation>
    <scope>NUCLEOTIDE SEQUENCE</scope>
    <source>
        <strain evidence="3">NIES-3780</strain>
    </source>
</reference>
<proteinExistence type="predicted"/>
<dbReference type="GO" id="GO:0015074">
    <property type="term" value="P:DNA integration"/>
    <property type="evidence" value="ECO:0007669"/>
    <property type="project" value="InterPro"/>
</dbReference>
<feature type="non-terminal residue" evidence="3">
    <location>
        <position position="1"/>
    </location>
</feature>
<dbReference type="PANTHER" id="PTHR37984">
    <property type="entry name" value="PROTEIN CBG26694"/>
    <property type="match status" value="1"/>
</dbReference>
<organism evidence="3 4">
    <name type="scientific">Volvox africanus</name>
    <dbReference type="NCBI Taxonomy" id="51714"/>
    <lineage>
        <taxon>Eukaryota</taxon>
        <taxon>Viridiplantae</taxon>
        <taxon>Chlorophyta</taxon>
        <taxon>core chlorophytes</taxon>
        <taxon>Chlorophyceae</taxon>
        <taxon>CS clade</taxon>
        <taxon>Chlamydomonadales</taxon>
        <taxon>Volvocaceae</taxon>
        <taxon>Volvox</taxon>
    </lineage>
</organism>
<accession>A0A8J4BRG6</accession>
<dbReference type="InterPro" id="IPR001584">
    <property type="entry name" value="Integrase_cat-core"/>
</dbReference>
<protein>
    <recommendedName>
        <fullName evidence="2">Integrase catalytic domain-containing protein</fullName>
    </recommendedName>
</protein>
<dbReference type="Pfam" id="PF00665">
    <property type="entry name" value="rve"/>
    <property type="match status" value="1"/>
</dbReference>
<dbReference type="InterPro" id="IPR050951">
    <property type="entry name" value="Retrovirus_Pol_polyprotein"/>
</dbReference>
<dbReference type="InterPro" id="IPR036397">
    <property type="entry name" value="RNaseH_sf"/>
</dbReference>
<dbReference type="InterPro" id="IPR012337">
    <property type="entry name" value="RNaseH-like_sf"/>
</dbReference>
<gene>
    <name evidence="3" type="ORF">Vafri_17893</name>
</gene>
<dbReference type="PANTHER" id="PTHR37984:SF5">
    <property type="entry name" value="PROTEIN NYNRIN-LIKE"/>
    <property type="match status" value="1"/>
</dbReference>
<dbReference type="Proteomes" id="UP000747399">
    <property type="component" value="Unassembled WGS sequence"/>
</dbReference>
<name>A0A8J4BRG6_9CHLO</name>
<dbReference type="Gene3D" id="3.30.420.10">
    <property type="entry name" value="Ribonuclease H-like superfamily/Ribonuclease H"/>
    <property type="match status" value="1"/>
</dbReference>
<feature type="non-terminal residue" evidence="3">
    <location>
        <position position="170"/>
    </location>
</feature>
<evidence type="ECO:0000256" key="1">
    <source>
        <dbReference type="SAM" id="MobiDB-lite"/>
    </source>
</evidence>
<dbReference type="PROSITE" id="PS50994">
    <property type="entry name" value="INTEGRASE"/>
    <property type="match status" value="1"/>
</dbReference>
<evidence type="ECO:0000313" key="3">
    <source>
        <dbReference type="EMBL" id="GIL63878.1"/>
    </source>
</evidence>
<dbReference type="GO" id="GO:0003676">
    <property type="term" value="F:nucleic acid binding"/>
    <property type="evidence" value="ECO:0007669"/>
    <property type="project" value="InterPro"/>
</dbReference>
<evidence type="ECO:0000313" key="4">
    <source>
        <dbReference type="Proteomes" id="UP000747399"/>
    </source>
</evidence>
<feature type="domain" description="Integrase catalytic" evidence="2">
    <location>
        <begin position="24"/>
        <end position="170"/>
    </location>
</feature>
<feature type="compositionally biased region" description="Low complexity" evidence="1">
    <location>
        <begin position="10"/>
        <end position="21"/>
    </location>
</feature>